<feature type="compositionally biased region" description="Low complexity" evidence="1">
    <location>
        <begin position="255"/>
        <end position="270"/>
    </location>
</feature>
<organism evidence="2 3">
    <name type="scientific">Platanthera zijinensis</name>
    <dbReference type="NCBI Taxonomy" id="2320716"/>
    <lineage>
        <taxon>Eukaryota</taxon>
        <taxon>Viridiplantae</taxon>
        <taxon>Streptophyta</taxon>
        <taxon>Embryophyta</taxon>
        <taxon>Tracheophyta</taxon>
        <taxon>Spermatophyta</taxon>
        <taxon>Magnoliopsida</taxon>
        <taxon>Liliopsida</taxon>
        <taxon>Asparagales</taxon>
        <taxon>Orchidaceae</taxon>
        <taxon>Orchidoideae</taxon>
        <taxon>Orchideae</taxon>
        <taxon>Orchidinae</taxon>
        <taxon>Platanthera</taxon>
    </lineage>
</organism>
<protein>
    <submittedName>
        <fullName evidence="2">Uncharacterized protein</fullName>
    </submittedName>
</protein>
<dbReference type="PANTHER" id="PTHR34210">
    <property type="entry name" value="OS01G0252900 PROTEIN"/>
    <property type="match status" value="1"/>
</dbReference>
<evidence type="ECO:0000256" key="1">
    <source>
        <dbReference type="SAM" id="MobiDB-lite"/>
    </source>
</evidence>
<dbReference type="Proteomes" id="UP001418222">
    <property type="component" value="Unassembled WGS sequence"/>
</dbReference>
<feature type="region of interest" description="Disordered" evidence="1">
    <location>
        <begin position="244"/>
        <end position="270"/>
    </location>
</feature>
<reference evidence="2 3" key="1">
    <citation type="journal article" date="2022" name="Nat. Plants">
        <title>Genomes of leafy and leafless Platanthera orchids illuminate the evolution of mycoheterotrophy.</title>
        <authorList>
            <person name="Li M.H."/>
            <person name="Liu K.W."/>
            <person name="Li Z."/>
            <person name="Lu H.C."/>
            <person name="Ye Q.L."/>
            <person name="Zhang D."/>
            <person name="Wang J.Y."/>
            <person name="Li Y.F."/>
            <person name="Zhong Z.M."/>
            <person name="Liu X."/>
            <person name="Yu X."/>
            <person name="Liu D.K."/>
            <person name="Tu X.D."/>
            <person name="Liu B."/>
            <person name="Hao Y."/>
            <person name="Liao X.Y."/>
            <person name="Jiang Y.T."/>
            <person name="Sun W.H."/>
            <person name="Chen J."/>
            <person name="Chen Y.Q."/>
            <person name="Ai Y."/>
            <person name="Zhai J.W."/>
            <person name="Wu S.S."/>
            <person name="Zhou Z."/>
            <person name="Hsiao Y.Y."/>
            <person name="Wu W.L."/>
            <person name="Chen Y.Y."/>
            <person name="Lin Y.F."/>
            <person name="Hsu J.L."/>
            <person name="Li C.Y."/>
            <person name="Wang Z.W."/>
            <person name="Zhao X."/>
            <person name="Zhong W.Y."/>
            <person name="Ma X.K."/>
            <person name="Ma L."/>
            <person name="Huang J."/>
            <person name="Chen G.Z."/>
            <person name="Huang M.Z."/>
            <person name="Huang L."/>
            <person name="Peng D.H."/>
            <person name="Luo Y.B."/>
            <person name="Zou S.Q."/>
            <person name="Chen S.P."/>
            <person name="Lan S."/>
            <person name="Tsai W.C."/>
            <person name="Van de Peer Y."/>
            <person name="Liu Z.J."/>
        </authorList>
    </citation>
    <scope>NUCLEOTIDE SEQUENCE [LARGE SCALE GENOMIC DNA]</scope>
    <source>
        <strain evidence="2">Lor287</strain>
    </source>
</reference>
<dbReference type="PANTHER" id="PTHR34210:SF1">
    <property type="entry name" value="OS03G0274700 PROTEIN"/>
    <property type="match status" value="1"/>
</dbReference>
<evidence type="ECO:0000313" key="2">
    <source>
        <dbReference type="EMBL" id="KAK8957205.1"/>
    </source>
</evidence>
<accession>A0AAP0C3T3</accession>
<keyword evidence="3" id="KW-1185">Reference proteome</keyword>
<evidence type="ECO:0000313" key="3">
    <source>
        <dbReference type="Proteomes" id="UP001418222"/>
    </source>
</evidence>
<comment type="caution">
    <text evidence="2">The sequence shown here is derived from an EMBL/GenBank/DDBJ whole genome shotgun (WGS) entry which is preliminary data.</text>
</comment>
<feature type="compositionally biased region" description="Basic and acidic residues" evidence="1">
    <location>
        <begin position="244"/>
        <end position="253"/>
    </location>
</feature>
<feature type="compositionally biased region" description="Basic and acidic residues" evidence="1">
    <location>
        <begin position="84"/>
        <end position="117"/>
    </location>
</feature>
<name>A0AAP0C3T3_9ASPA</name>
<dbReference type="AlphaFoldDB" id="A0AAP0C3T3"/>
<feature type="region of interest" description="Disordered" evidence="1">
    <location>
        <begin position="52"/>
        <end position="120"/>
    </location>
</feature>
<sequence length="270" mass="31049">MRRPTQYGDAGVNPMMAAQMQHMTSQRMQYNSGIDEHQYLPSKAEAHWQWERGDPKGTKSMSPDVYKEGVAQRSEAPRSTYHGQRPDSKTALEKQMGRDSRSQPHQEDKETVFEDINHPPTFEGLEEKFLQDMMKLSREQYEAEDKENSRHKERLIDINTQYQEKLTAIRARQAALRDEFLRLESQARHQQYQQSSVIGYQKSAGPRETYGYSPASADPHLGGPHQAFGRGSFESYGERPEFAGDARIREFESRGPYPGGRAYSSGGRYY</sequence>
<gene>
    <name evidence="2" type="ORF">KSP39_PZI000471</name>
</gene>
<proteinExistence type="predicted"/>
<dbReference type="EMBL" id="JBBWWQ010000001">
    <property type="protein sequence ID" value="KAK8957205.1"/>
    <property type="molecule type" value="Genomic_DNA"/>
</dbReference>